<feature type="non-terminal residue" evidence="3">
    <location>
        <position position="1"/>
    </location>
</feature>
<dbReference type="EMBL" id="CYKH01001762">
    <property type="protein sequence ID" value="CUG89723.1"/>
    <property type="molecule type" value="Genomic_DNA"/>
</dbReference>
<accession>A0A0S4JHJ0</accession>
<evidence type="ECO:0000256" key="2">
    <source>
        <dbReference type="SAM" id="MobiDB-lite"/>
    </source>
</evidence>
<keyword evidence="4" id="KW-1185">Reference proteome</keyword>
<dbReference type="VEuPathDB" id="TriTrypDB:BSAL_23055"/>
<evidence type="ECO:0000256" key="1">
    <source>
        <dbReference type="SAM" id="Coils"/>
    </source>
</evidence>
<feature type="coiled-coil region" evidence="1">
    <location>
        <begin position="48"/>
        <end position="100"/>
    </location>
</feature>
<organism evidence="3 4">
    <name type="scientific">Bodo saltans</name>
    <name type="common">Flagellated protozoan</name>
    <dbReference type="NCBI Taxonomy" id="75058"/>
    <lineage>
        <taxon>Eukaryota</taxon>
        <taxon>Discoba</taxon>
        <taxon>Euglenozoa</taxon>
        <taxon>Kinetoplastea</taxon>
        <taxon>Metakinetoplastina</taxon>
        <taxon>Eubodonida</taxon>
        <taxon>Bodonidae</taxon>
        <taxon>Bodo</taxon>
    </lineage>
</organism>
<keyword evidence="1" id="KW-0175">Coiled coil</keyword>
<sequence length="256" mass="28434">ECIAASDAAVRSSNIEAQDARTLHQEVLELRHEIATRDAAIASSSDYLARARVELNDCEALLRQEQQKTSGTIAQLSHQLLELERKNTVLEDAMAHLQLHLMQTPISLLPRPAASGEMTASTDGDDDPRPHLSPPLPRTSATMHVTHTPFAQRLNNPSLISKMHNERIEGQTSTAEILPHVAPDGLRTELLVKVLRSINTTTPSASRSPEPYVGDTVLSDDNVSRVQPLKVHHQENIRVTKLAREIFDRAMQQRRI</sequence>
<dbReference type="Proteomes" id="UP000051952">
    <property type="component" value="Unassembled WGS sequence"/>
</dbReference>
<name>A0A0S4JHJ0_BODSA</name>
<proteinExistence type="predicted"/>
<protein>
    <submittedName>
        <fullName evidence="3">Uncharacterized protein</fullName>
    </submittedName>
</protein>
<reference evidence="4" key="1">
    <citation type="submission" date="2015-09" db="EMBL/GenBank/DDBJ databases">
        <authorList>
            <consortium name="Pathogen Informatics"/>
        </authorList>
    </citation>
    <scope>NUCLEOTIDE SEQUENCE [LARGE SCALE GENOMIC DNA]</scope>
    <source>
        <strain evidence="4">Lake Konstanz</strain>
    </source>
</reference>
<dbReference type="AlphaFoldDB" id="A0A0S4JHJ0"/>
<evidence type="ECO:0000313" key="3">
    <source>
        <dbReference type="EMBL" id="CUG89723.1"/>
    </source>
</evidence>
<gene>
    <name evidence="3" type="ORF">BSAL_23055</name>
</gene>
<evidence type="ECO:0000313" key="4">
    <source>
        <dbReference type="Proteomes" id="UP000051952"/>
    </source>
</evidence>
<feature type="region of interest" description="Disordered" evidence="2">
    <location>
        <begin position="112"/>
        <end position="141"/>
    </location>
</feature>